<name>A0A3N4JMU7_9PEZI</name>
<evidence type="ECO:0000256" key="2">
    <source>
        <dbReference type="SAM" id="MobiDB-lite"/>
    </source>
</evidence>
<evidence type="ECO:0000313" key="3">
    <source>
        <dbReference type="EMBL" id="RPA99583.1"/>
    </source>
</evidence>
<dbReference type="OrthoDB" id="5359682at2759"/>
<keyword evidence="4" id="KW-1185">Reference proteome</keyword>
<accession>A0A3N4JMU7</accession>
<dbReference type="EMBL" id="ML120386">
    <property type="protein sequence ID" value="RPA99583.1"/>
    <property type="molecule type" value="Genomic_DNA"/>
</dbReference>
<organism evidence="3 4">
    <name type="scientific">Choiromyces venosus 120613-1</name>
    <dbReference type="NCBI Taxonomy" id="1336337"/>
    <lineage>
        <taxon>Eukaryota</taxon>
        <taxon>Fungi</taxon>
        <taxon>Dikarya</taxon>
        <taxon>Ascomycota</taxon>
        <taxon>Pezizomycotina</taxon>
        <taxon>Pezizomycetes</taxon>
        <taxon>Pezizales</taxon>
        <taxon>Tuberaceae</taxon>
        <taxon>Choiromyces</taxon>
    </lineage>
</organism>
<protein>
    <submittedName>
        <fullName evidence="3">Uncharacterized protein</fullName>
    </submittedName>
</protein>
<dbReference type="AlphaFoldDB" id="A0A3N4JMU7"/>
<feature type="coiled-coil region" evidence="1">
    <location>
        <begin position="153"/>
        <end position="184"/>
    </location>
</feature>
<feature type="compositionally biased region" description="Low complexity" evidence="2">
    <location>
        <begin position="97"/>
        <end position="108"/>
    </location>
</feature>
<keyword evidence="1" id="KW-0175">Coiled coil</keyword>
<reference evidence="3 4" key="1">
    <citation type="journal article" date="2018" name="Nat. Ecol. Evol.">
        <title>Pezizomycetes genomes reveal the molecular basis of ectomycorrhizal truffle lifestyle.</title>
        <authorList>
            <person name="Murat C."/>
            <person name="Payen T."/>
            <person name="Noel B."/>
            <person name="Kuo A."/>
            <person name="Morin E."/>
            <person name="Chen J."/>
            <person name="Kohler A."/>
            <person name="Krizsan K."/>
            <person name="Balestrini R."/>
            <person name="Da Silva C."/>
            <person name="Montanini B."/>
            <person name="Hainaut M."/>
            <person name="Levati E."/>
            <person name="Barry K.W."/>
            <person name="Belfiori B."/>
            <person name="Cichocki N."/>
            <person name="Clum A."/>
            <person name="Dockter R.B."/>
            <person name="Fauchery L."/>
            <person name="Guy J."/>
            <person name="Iotti M."/>
            <person name="Le Tacon F."/>
            <person name="Lindquist E.A."/>
            <person name="Lipzen A."/>
            <person name="Malagnac F."/>
            <person name="Mello A."/>
            <person name="Molinier V."/>
            <person name="Miyauchi S."/>
            <person name="Poulain J."/>
            <person name="Riccioni C."/>
            <person name="Rubini A."/>
            <person name="Sitrit Y."/>
            <person name="Splivallo R."/>
            <person name="Traeger S."/>
            <person name="Wang M."/>
            <person name="Zifcakova L."/>
            <person name="Wipf D."/>
            <person name="Zambonelli A."/>
            <person name="Paolocci F."/>
            <person name="Nowrousian M."/>
            <person name="Ottonello S."/>
            <person name="Baldrian P."/>
            <person name="Spatafora J.W."/>
            <person name="Henrissat B."/>
            <person name="Nagy L.G."/>
            <person name="Aury J.M."/>
            <person name="Wincker P."/>
            <person name="Grigoriev I.V."/>
            <person name="Bonfante P."/>
            <person name="Martin F.M."/>
        </authorList>
    </citation>
    <scope>NUCLEOTIDE SEQUENCE [LARGE SCALE GENOMIC DNA]</scope>
    <source>
        <strain evidence="3 4">120613-1</strain>
    </source>
</reference>
<evidence type="ECO:0000256" key="1">
    <source>
        <dbReference type="SAM" id="Coils"/>
    </source>
</evidence>
<feature type="region of interest" description="Disordered" evidence="2">
    <location>
        <begin position="66"/>
        <end position="108"/>
    </location>
</feature>
<evidence type="ECO:0000313" key="4">
    <source>
        <dbReference type="Proteomes" id="UP000276215"/>
    </source>
</evidence>
<gene>
    <name evidence="3" type="ORF">L873DRAFT_892791</name>
</gene>
<dbReference type="Proteomes" id="UP000276215">
    <property type="component" value="Unassembled WGS sequence"/>
</dbReference>
<feature type="region of interest" description="Disordered" evidence="2">
    <location>
        <begin position="266"/>
        <end position="285"/>
    </location>
</feature>
<sequence length="303" mass="34199">MDTTERHSLGDGSRVGSATKALLKTVQETDRDLKRICQDLHQIHLMNPTPASSRTPSVQSLFALAKEQAKRPAPSGNPSPLPNNGVMPPSHRNEIVSPFGSASNSSSSLESQFKSATGFQSGHPLIRDFSDLENLSQANIRLLKTLQDKVNKVDTMEKLLKVEREALDREREDVMQKMAEVDRERLRLMDKGLDWRNSGAQSPFTMTRGDSAGTTVDEWLNGEDGETAAYEEWSEEKEQQMLMLEERLRKAQMGWSDEQEGILGPLQKLREEKRRETKAGGLERQASIKFDRIQRKDLLTRNP</sequence>
<feature type="compositionally biased region" description="Basic and acidic residues" evidence="2">
    <location>
        <begin position="268"/>
        <end position="278"/>
    </location>
</feature>
<proteinExistence type="predicted"/>